<keyword evidence="3" id="KW-0813">Transport</keyword>
<dbReference type="Gene3D" id="3.40.50.1980">
    <property type="entry name" value="Nitrogenase molybdenum iron protein domain"/>
    <property type="match status" value="2"/>
</dbReference>
<keyword evidence="5" id="KW-0805">Transcription regulation</keyword>
<dbReference type="SUPFAM" id="SSF53807">
    <property type="entry name" value="Helical backbone' metal receptor"/>
    <property type="match status" value="1"/>
</dbReference>
<evidence type="ECO:0000256" key="4">
    <source>
        <dbReference type="ARBA" id="ARBA00022729"/>
    </source>
</evidence>
<dbReference type="InterPro" id="IPR018062">
    <property type="entry name" value="HTH_AraC-typ_CS"/>
</dbReference>
<dbReference type="Pfam" id="PF12833">
    <property type="entry name" value="HTH_18"/>
    <property type="match status" value="1"/>
</dbReference>
<dbReference type="InterPro" id="IPR051313">
    <property type="entry name" value="Bact_iron-sidero_bind"/>
</dbReference>
<feature type="domain" description="HTH araC/xylS-type" evidence="8">
    <location>
        <begin position="208"/>
        <end position="306"/>
    </location>
</feature>
<dbReference type="Pfam" id="PF01497">
    <property type="entry name" value="Peripla_BP_2"/>
    <property type="match status" value="1"/>
</dbReference>
<keyword evidence="7" id="KW-0804">Transcription</keyword>
<comment type="subcellular location">
    <subcellularLocation>
        <location evidence="1">Cell envelope</location>
    </subcellularLocation>
</comment>
<evidence type="ECO:0000313" key="11">
    <source>
        <dbReference type="Proteomes" id="UP000032534"/>
    </source>
</evidence>
<evidence type="ECO:0000259" key="9">
    <source>
        <dbReference type="PROSITE" id="PS50983"/>
    </source>
</evidence>
<evidence type="ECO:0000313" key="10">
    <source>
        <dbReference type="EMBL" id="KJD47176.1"/>
    </source>
</evidence>
<dbReference type="PROSITE" id="PS00041">
    <property type="entry name" value="HTH_ARAC_FAMILY_1"/>
    <property type="match status" value="1"/>
</dbReference>
<evidence type="ECO:0000256" key="6">
    <source>
        <dbReference type="ARBA" id="ARBA00023125"/>
    </source>
</evidence>
<dbReference type="GO" id="GO:0003700">
    <property type="term" value="F:DNA-binding transcription factor activity"/>
    <property type="evidence" value="ECO:0007669"/>
    <property type="project" value="InterPro"/>
</dbReference>
<dbReference type="SMART" id="SM00342">
    <property type="entry name" value="HTH_ARAC"/>
    <property type="match status" value="1"/>
</dbReference>
<evidence type="ECO:0000256" key="3">
    <source>
        <dbReference type="ARBA" id="ARBA00022448"/>
    </source>
</evidence>
<dbReference type="InterPro" id="IPR009057">
    <property type="entry name" value="Homeodomain-like_sf"/>
</dbReference>
<dbReference type="OrthoDB" id="2660924at2"/>
<feature type="domain" description="Fe/B12 periplasmic-binding" evidence="9">
    <location>
        <begin position="328"/>
        <end position="586"/>
    </location>
</feature>
<dbReference type="PROSITE" id="PS01124">
    <property type="entry name" value="HTH_ARAC_FAMILY_2"/>
    <property type="match status" value="1"/>
</dbReference>
<dbReference type="SUPFAM" id="SSF51215">
    <property type="entry name" value="Regulatory protein AraC"/>
    <property type="match status" value="1"/>
</dbReference>
<dbReference type="PATRIC" id="fig|159743.3.peg.708"/>
<evidence type="ECO:0000256" key="2">
    <source>
        <dbReference type="ARBA" id="ARBA00008814"/>
    </source>
</evidence>
<dbReference type="PROSITE" id="PS50983">
    <property type="entry name" value="FE_B12_PBP"/>
    <property type="match status" value="1"/>
</dbReference>
<dbReference type="PANTHER" id="PTHR30532">
    <property type="entry name" value="IRON III DICITRATE-BINDING PERIPLASMIC PROTEIN"/>
    <property type="match status" value="1"/>
</dbReference>
<dbReference type="Proteomes" id="UP000032534">
    <property type="component" value="Unassembled WGS sequence"/>
</dbReference>
<name>A0A0D7X6Z9_9BACL</name>
<dbReference type="GO" id="GO:0043565">
    <property type="term" value="F:sequence-specific DNA binding"/>
    <property type="evidence" value="ECO:0007669"/>
    <property type="project" value="InterPro"/>
</dbReference>
<dbReference type="PANTHER" id="PTHR30532:SF26">
    <property type="entry name" value="IRON(3+)-HYDROXAMATE-BINDING PROTEIN FHUD"/>
    <property type="match status" value="1"/>
</dbReference>
<comment type="caution">
    <text evidence="10">The sequence shown here is derived from an EMBL/GenBank/DDBJ whole genome shotgun (WGS) entry which is preliminary data.</text>
</comment>
<dbReference type="InterPro" id="IPR018060">
    <property type="entry name" value="HTH_AraC"/>
</dbReference>
<dbReference type="EMBL" id="JTHP01000003">
    <property type="protein sequence ID" value="KJD47176.1"/>
    <property type="molecule type" value="Genomic_DNA"/>
</dbReference>
<dbReference type="GO" id="GO:0030288">
    <property type="term" value="C:outer membrane-bounded periplasmic space"/>
    <property type="evidence" value="ECO:0007669"/>
    <property type="project" value="TreeGrafter"/>
</dbReference>
<evidence type="ECO:0000256" key="5">
    <source>
        <dbReference type="ARBA" id="ARBA00023015"/>
    </source>
</evidence>
<protein>
    <submittedName>
        <fullName evidence="10">Iron-hydroxamate ABC transporter substrate-binding protein</fullName>
    </submittedName>
</protein>
<keyword evidence="11" id="KW-1185">Reference proteome</keyword>
<dbReference type="Gene3D" id="1.10.10.60">
    <property type="entry name" value="Homeodomain-like"/>
    <property type="match status" value="2"/>
</dbReference>
<dbReference type="GO" id="GO:1901678">
    <property type="term" value="P:iron coordination entity transport"/>
    <property type="evidence" value="ECO:0007669"/>
    <property type="project" value="UniProtKB-ARBA"/>
</dbReference>
<dbReference type="RefSeq" id="WP_044644758.1">
    <property type="nucleotide sequence ID" value="NZ_JTHP01000003.1"/>
</dbReference>
<dbReference type="SUPFAM" id="SSF46689">
    <property type="entry name" value="Homeodomain-like"/>
    <property type="match status" value="2"/>
</dbReference>
<dbReference type="AlphaFoldDB" id="A0A0D7X6Z9"/>
<accession>A0A0D7X6Z9</accession>
<gene>
    <name evidence="10" type="ORF">QD47_03280</name>
</gene>
<dbReference type="InterPro" id="IPR037923">
    <property type="entry name" value="HTH-like"/>
</dbReference>
<evidence type="ECO:0000256" key="1">
    <source>
        <dbReference type="ARBA" id="ARBA00004196"/>
    </source>
</evidence>
<comment type="similarity">
    <text evidence="2">Belongs to the bacterial solute-binding protein 8 family.</text>
</comment>
<evidence type="ECO:0000259" key="8">
    <source>
        <dbReference type="PROSITE" id="PS01124"/>
    </source>
</evidence>
<keyword evidence="6" id="KW-0238">DNA-binding</keyword>
<proteinExistence type="inferred from homology"/>
<evidence type="ECO:0000256" key="7">
    <source>
        <dbReference type="ARBA" id="ARBA00023163"/>
    </source>
</evidence>
<dbReference type="InterPro" id="IPR002491">
    <property type="entry name" value="ABC_transptr_periplasmic_BD"/>
</dbReference>
<sequence length="586" mass="66321">MNQPQSSVFPPPPNSLLYHFKGIELVRKPAEVLSSGLSAYAFASSSHPVPYHCLLMFIGGTGMVDIGPEQCLFHAGHGYWLTPGESYRIAPLDGTVPEYYKLMFEVIVMSSESGSDTALVENINSNPSIYKGPLLSGSREYIVTSSSKSIRLTEELFHSAHQPVHLHNPISALRQQIQFQELLLLWQESHVFIEDKDNSCPALPASVEATITYMEKHYEKPMTVKQLAEQANVSIWQYSQMFRKRTGKKPLHYLTELRLNHAKRLLLECKRPLREIARQVGFSDEYYFNRRFRQMTGIPPGQYALNIPCSVRVKDWTGHHIHIPRRPSRIIYHGETMGDLFALGAKAIGGSLRFSEYSVYKHHLGHVADVGLPLDTRLTRALDPDLIIIANSDEQEYERIAGIAPTVTFNSFATLEERLRTLGSWLDKEREAEQWLSAFATRNLGMWQQLGTEITVGETASVFIFDQGDRLFVMGMSGFSAALYHPQGFQPAEPIQKVLDERLGFAEIEPNQLPDYAGDRIFMLIPTAPDSKRTLDHMLNSALWRSLPAVRQGQVYFVEADRWNWNDAMTRQKLLTALPKLLGASS</sequence>
<keyword evidence="4" id="KW-0732">Signal</keyword>
<reference evidence="10 11" key="1">
    <citation type="submission" date="2014-11" db="EMBL/GenBank/DDBJ databases">
        <title>Draft Genome Sequences of Paenibacillus polymyxa NRRL B-30509 and Paenibacillus terrae NRRL B-30644, Strains from a Poultry Environment that Produce Tridecaptin A and Paenicidins.</title>
        <authorList>
            <person name="van Belkum M.J."/>
            <person name="Lohans C.T."/>
            <person name="Vederas J.C."/>
        </authorList>
    </citation>
    <scope>NUCLEOTIDE SEQUENCE [LARGE SCALE GENOMIC DNA]</scope>
    <source>
        <strain evidence="10 11">NRRL B-30644</strain>
    </source>
</reference>
<organism evidence="10 11">
    <name type="scientific">Paenibacillus terrae</name>
    <dbReference type="NCBI Taxonomy" id="159743"/>
    <lineage>
        <taxon>Bacteria</taxon>
        <taxon>Bacillati</taxon>
        <taxon>Bacillota</taxon>
        <taxon>Bacilli</taxon>
        <taxon>Bacillales</taxon>
        <taxon>Paenibacillaceae</taxon>
        <taxon>Paenibacillus</taxon>
    </lineage>
</organism>